<protein>
    <recommendedName>
        <fullName evidence="6">Ion transport domain-containing protein</fullName>
    </recommendedName>
</protein>
<dbReference type="PANTHER" id="PTHR10037:SF62">
    <property type="entry name" value="SODIUM CHANNEL PROTEIN 60E"/>
    <property type="match status" value="1"/>
</dbReference>
<dbReference type="InterPro" id="IPR005821">
    <property type="entry name" value="Ion_trans_dom"/>
</dbReference>
<proteinExistence type="predicted"/>
<evidence type="ECO:0000313" key="8">
    <source>
        <dbReference type="Proteomes" id="UP001189429"/>
    </source>
</evidence>
<dbReference type="Proteomes" id="UP001189429">
    <property type="component" value="Unassembled WGS sequence"/>
</dbReference>
<feature type="transmembrane region" description="Helical" evidence="5">
    <location>
        <begin position="37"/>
        <end position="58"/>
    </location>
</feature>
<comment type="subcellular location">
    <subcellularLocation>
        <location evidence="1">Membrane</location>
        <topology evidence="1">Multi-pass membrane protein</topology>
    </subcellularLocation>
</comment>
<keyword evidence="8" id="KW-1185">Reference proteome</keyword>
<evidence type="ECO:0000256" key="3">
    <source>
        <dbReference type="ARBA" id="ARBA00022989"/>
    </source>
</evidence>
<comment type="caution">
    <text evidence="7">The sequence shown here is derived from an EMBL/GenBank/DDBJ whole genome shotgun (WGS) entry which is preliminary data.</text>
</comment>
<feature type="non-terminal residue" evidence="7">
    <location>
        <position position="1"/>
    </location>
</feature>
<gene>
    <name evidence="7" type="ORF">PCOR1329_LOCUS11855</name>
</gene>
<feature type="domain" description="Ion transport" evidence="6">
    <location>
        <begin position="37"/>
        <end position="233"/>
    </location>
</feature>
<evidence type="ECO:0000313" key="7">
    <source>
        <dbReference type="EMBL" id="CAK0805322.1"/>
    </source>
</evidence>
<dbReference type="SUPFAM" id="SSF81324">
    <property type="entry name" value="Voltage-gated potassium channels"/>
    <property type="match status" value="1"/>
</dbReference>
<keyword evidence="4 5" id="KW-0472">Membrane</keyword>
<feature type="transmembrane region" description="Helical" evidence="5">
    <location>
        <begin position="78"/>
        <end position="99"/>
    </location>
</feature>
<dbReference type="EMBL" id="CAUYUJ010003430">
    <property type="protein sequence ID" value="CAK0805322.1"/>
    <property type="molecule type" value="Genomic_DNA"/>
</dbReference>
<evidence type="ECO:0000256" key="1">
    <source>
        <dbReference type="ARBA" id="ARBA00004141"/>
    </source>
</evidence>
<keyword evidence="3 5" id="KW-1133">Transmembrane helix</keyword>
<dbReference type="InterPro" id="IPR027359">
    <property type="entry name" value="Volt_channel_dom_sf"/>
</dbReference>
<dbReference type="Gene3D" id="1.20.120.350">
    <property type="entry name" value="Voltage-gated potassium channels. Chain C"/>
    <property type="match status" value="1"/>
</dbReference>
<reference evidence="7" key="1">
    <citation type="submission" date="2023-10" db="EMBL/GenBank/DDBJ databases">
        <authorList>
            <person name="Chen Y."/>
            <person name="Shah S."/>
            <person name="Dougan E. K."/>
            <person name="Thang M."/>
            <person name="Chan C."/>
        </authorList>
    </citation>
    <scope>NUCLEOTIDE SEQUENCE [LARGE SCALE GENOMIC DNA]</scope>
</reference>
<feature type="transmembrane region" description="Helical" evidence="5">
    <location>
        <begin position="180"/>
        <end position="205"/>
    </location>
</feature>
<dbReference type="InterPro" id="IPR043203">
    <property type="entry name" value="VGCC_Ca_Na"/>
</dbReference>
<dbReference type="Pfam" id="PF00520">
    <property type="entry name" value="Ion_trans"/>
    <property type="match status" value="1"/>
</dbReference>
<accession>A0ABN9QN40</accession>
<organism evidence="7 8">
    <name type="scientific">Prorocentrum cordatum</name>
    <dbReference type="NCBI Taxonomy" id="2364126"/>
    <lineage>
        <taxon>Eukaryota</taxon>
        <taxon>Sar</taxon>
        <taxon>Alveolata</taxon>
        <taxon>Dinophyceae</taxon>
        <taxon>Prorocentrales</taxon>
        <taxon>Prorocentraceae</taxon>
        <taxon>Prorocentrum</taxon>
    </lineage>
</organism>
<evidence type="ECO:0000259" key="6">
    <source>
        <dbReference type="Pfam" id="PF00520"/>
    </source>
</evidence>
<name>A0ABN9QN40_9DINO</name>
<evidence type="ECO:0000256" key="4">
    <source>
        <dbReference type="ARBA" id="ARBA00023136"/>
    </source>
</evidence>
<evidence type="ECO:0000256" key="5">
    <source>
        <dbReference type="SAM" id="Phobius"/>
    </source>
</evidence>
<evidence type="ECO:0000256" key="2">
    <source>
        <dbReference type="ARBA" id="ARBA00022692"/>
    </source>
</evidence>
<dbReference type="PANTHER" id="PTHR10037">
    <property type="entry name" value="VOLTAGE-GATED CATION CHANNEL CALCIUM AND SODIUM"/>
    <property type="match status" value="1"/>
</dbReference>
<sequence>ESSESLDSGPLNEDTMTTGHNYTAKARSCLRRTVGRPWFETLIALIILANAVTIGFEVETLLGRAQFYKPAKTVLDNLFAVVFLIELCMRVSVVGWRSYVPGCGVRKSISVWNLLEAVVVLVSCMSAWLPGLDAAGEAVLQVITVLRALRLMRVARIVSRVRIFHEVWLLLRGLAGSMRVLFWTVVVIFIITYMFAVFGVVLISLDIEDVYHEMLREKEQAMNNFTGYADCSVAANDALAWTASKPEFD</sequence>
<feature type="transmembrane region" description="Helical" evidence="5">
    <location>
        <begin position="111"/>
        <end position="132"/>
    </location>
</feature>
<keyword evidence="2 5" id="KW-0812">Transmembrane</keyword>